<keyword evidence="6 9" id="KW-0949">S-adenosyl-L-methionine</keyword>
<dbReference type="InterPro" id="IPR011671">
    <property type="entry name" value="tRNA_uracil_MeTrfase"/>
</dbReference>
<comment type="similarity">
    <text evidence="2 9">Belongs to the TRM44 family.</text>
</comment>
<dbReference type="PANTHER" id="PTHR21210:SF0">
    <property type="entry name" value="TRNA (URACIL-O(2)-)-METHYLTRANSFERASE-RELATED"/>
    <property type="match status" value="1"/>
</dbReference>
<dbReference type="KEGG" id="foc:113210887"/>
<dbReference type="PANTHER" id="PTHR21210">
    <property type="entry name" value="TRNA (URACIL-O(2)-)-METHYLTRANSFERASE-RELATED"/>
    <property type="match status" value="1"/>
</dbReference>
<evidence type="ECO:0000313" key="11">
    <source>
        <dbReference type="RefSeq" id="XP_026284856.1"/>
    </source>
</evidence>
<dbReference type="GeneID" id="113210887"/>
<evidence type="ECO:0000256" key="6">
    <source>
        <dbReference type="ARBA" id="ARBA00022691"/>
    </source>
</evidence>
<evidence type="ECO:0000256" key="2">
    <source>
        <dbReference type="ARBA" id="ARBA00009056"/>
    </source>
</evidence>
<evidence type="ECO:0000256" key="5">
    <source>
        <dbReference type="ARBA" id="ARBA00022679"/>
    </source>
</evidence>
<evidence type="ECO:0000256" key="9">
    <source>
        <dbReference type="RuleBase" id="RU368004"/>
    </source>
</evidence>
<sequence>MEATKVKAWKVIETVSEDVSKDQFLKAVDIWCNNPRSVNQRVHSSITLLNRKLQDSYTLDNFIFNTLNYAKDVSKFTSDEFHILLEELGLTGVCSESSFSIDVTLKKLLPKSSKHFGVSFELVIIDHGAGWALFIGLPVVQGVSLVPKFPYRLHYDSANINLELLHDQDISDPSVLWLKSHLLPQLQKWASSHRDHNDDSDNSDVVLPVKSHGLISAEKYVELYQTLKAKYGQQMVKIWPECTDPTKYVYEDVAIASYILLLWGEQKPVSYVELGCGNGLLVHILNSEGHKGVGIDLRSRKIWKIYPESTKLEVRSITPSDNSLFPDAEWLIGNHSDELTPWLPVIAARSSQTCKYFLLPCCPYDFDGLKYRRKNSHVSQYADFLMYVKQISEKCGFKTDIDRMRIPSTKRICLVGRDRTYNLQEWTSINSGINQIIEDGCRRKTEPEENRSNDGSNNDNEWVADFKPREAIEKVRNCTQLDQTLINEIVTLTAKHLLVKRRMQSHPTNPSRIWNAGGVAGLGDIIPLIGAERLKKLKSECGGLQTLLKNHHQIFLVEKGKVQFRPPILLSDITNKSKIKVKSKPCWFFENHPDGCLLDESECAFKHE</sequence>
<dbReference type="AlphaFoldDB" id="A0A6J1SZT9"/>
<dbReference type="GO" id="GO:0046872">
    <property type="term" value="F:metal ion binding"/>
    <property type="evidence" value="ECO:0007669"/>
    <property type="project" value="InterPro"/>
</dbReference>
<dbReference type="OrthoDB" id="10047021at2759"/>
<evidence type="ECO:0000256" key="7">
    <source>
        <dbReference type="ARBA" id="ARBA00022694"/>
    </source>
</evidence>
<dbReference type="GO" id="GO:0005737">
    <property type="term" value="C:cytoplasm"/>
    <property type="evidence" value="ECO:0007669"/>
    <property type="project" value="UniProtKB-SubCell"/>
</dbReference>
<dbReference type="PROSITE" id="PS50103">
    <property type="entry name" value="ZF_C3H1"/>
    <property type="match status" value="1"/>
</dbReference>
<comment type="subcellular location">
    <subcellularLocation>
        <location evidence="1 9">Cytoplasm</location>
    </subcellularLocation>
</comment>
<keyword evidence="3 9" id="KW-0963">Cytoplasm</keyword>
<name>A0A6J1SZT9_FRAOC</name>
<keyword evidence="7 9" id="KW-0819">tRNA processing</keyword>
<organism evidence="10 11">
    <name type="scientific">Frankliniella occidentalis</name>
    <name type="common">Western flower thrips</name>
    <name type="synonym">Euthrips occidentalis</name>
    <dbReference type="NCBI Taxonomy" id="133901"/>
    <lineage>
        <taxon>Eukaryota</taxon>
        <taxon>Metazoa</taxon>
        <taxon>Ecdysozoa</taxon>
        <taxon>Arthropoda</taxon>
        <taxon>Hexapoda</taxon>
        <taxon>Insecta</taxon>
        <taxon>Pterygota</taxon>
        <taxon>Neoptera</taxon>
        <taxon>Paraneoptera</taxon>
        <taxon>Thysanoptera</taxon>
        <taxon>Terebrantia</taxon>
        <taxon>Thripoidea</taxon>
        <taxon>Thripidae</taxon>
        <taxon>Frankliniella</taxon>
    </lineage>
</organism>
<accession>A0A6J1SZT9</accession>
<protein>
    <recommendedName>
        <fullName evidence="9">tRNA (uracil-O(2)-)-methyltransferase</fullName>
        <ecNumber evidence="9">2.1.1.211</ecNumber>
    </recommendedName>
</protein>
<dbReference type="Pfam" id="PF07757">
    <property type="entry name" value="AdoMet_MTase"/>
    <property type="match status" value="1"/>
</dbReference>
<dbReference type="RefSeq" id="XP_026284856.1">
    <property type="nucleotide sequence ID" value="XM_026429071.2"/>
</dbReference>
<reference evidence="11" key="1">
    <citation type="submission" date="2025-08" db="UniProtKB">
        <authorList>
            <consortium name="RefSeq"/>
        </authorList>
    </citation>
    <scope>IDENTIFICATION</scope>
    <source>
        <tissue evidence="11">Whole organism</tissue>
    </source>
</reference>
<comment type="catalytic activity">
    <reaction evidence="8 9">
        <text>uridine(44) in tRNA(Ser) + S-adenosyl-L-methionine = 2'-O-methyluridine(44) in tRNA(Ser) + S-adenosyl-L-homocysteine + H(+)</text>
        <dbReference type="Rhea" id="RHEA:43100"/>
        <dbReference type="Rhea" id="RHEA-COMP:10339"/>
        <dbReference type="Rhea" id="RHEA-COMP:10340"/>
        <dbReference type="ChEBI" id="CHEBI:15378"/>
        <dbReference type="ChEBI" id="CHEBI:57856"/>
        <dbReference type="ChEBI" id="CHEBI:59789"/>
        <dbReference type="ChEBI" id="CHEBI:65315"/>
        <dbReference type="ChEBI" id="CHEBI:74478"/>
        <dbReference type="EC" id="2.1.1.211"/>
    </reaction>
</comment>
<keyword evidence="5 9" id="KW-0808">Transferase</keyword>
<evidence type="ECO:0000256" key="8">
    <source>
        <dbReference type="ARBA" id="ARBA00047957"/>
    </source>
</evidence>
<evidence type="ECO:0000256" key="3">
    <source>
        <dbReference type="ARBA" id="ARBA00022490"/>
    </source>
</evidence>
<evidence type="ECO:0000313" key="10">
    <source>
        <dbReference type="Proteomes" id="UP000504606"/>
    </source>
</evidence>
<evidence type="ECO:0000256" key="4">
    <source>
        <dbReference type="ARBA" id="ARBA00022603"/>
    </source>
</evidence>
<dbReference type="GO" id="GO:0141101">
    <property type="term" value="F:tRNA(Ser) (uridine(44)-2'-O-)-methyltransferase activity"/>
    <property type="evidence" value="ECO:0007669"/>
    <property type="project" value="UniProtKB-EC"/>
</dbReference>
<dbReference type="EC" id="2.1.1.211" evidence="9"/>
<comment type="function">
    <text evidence="9">Adenosyl-L-methionine (AdoMet)-dependent tRNA (uracil-O(2)-)-methyltransferase.</text>
</comment>
<evidence type="ECO:0000256" key="1">
    <source>
        <dbReference type="ARBA" id="ARBA00004496"/>
    </source>
</evidence>
<keyword evidence="4 9" id="KW-0489">Methyltransferase</keyword>
<gene>
    <name evidence="11" type="primary">LOC113210887</name>
</gene>
<dbReference type="InterPro" id="IPR000571">
    <property type="entry name" value="Znf_CCCH"/>
</dbReference>
<dbReference type="Proteomes" id="UP000504606">
    <property type="component" value="Unplaced"/>
</dbReference>
<proteinExistence type="inferred from homology"/>
<keyword evidence="10" id="KW-1185">Reference proteome</keyword>
<dbReference type="GO" id="GO:0030488">
    <property type="term" value="P:tRNA methylation"/>
    <property type="evidence" value="ECO:0007669"/>
    <property type="project" value="UniProtKB-UniRule"/>
</dbReference>